<dbReference type="GO" id="GO:0004791">
    <property type="term" value="F:thioredoxin-disulfide reductase (NADPH) activity"/>
    <property type="evidence" value="ECO:0007669"/>
    <property type="project" value="TreeGrafter"/>
</dbReference>
<accession>A0A383VEC5</accession>
<evidence type="ECO:0008006" key="6">
    <source>
        <dbReference type="Google" id="ProtNLM"/>
    </source>
</evidence>
<evidence type="ECO:0000313" key="4">
    <source>
        <dbReference type="EMBL" id="SZX63905.1"/>
    </source>
</evidence>
<keyword evidence="1 3" id="KW-0732">Signal</keyword>
<reference evidence="4 5" key="1">
    <citation type="submission" date="2016-10" db="EMBL/GenBank/DDBJ databases">
        <authorList>
            <person name="Cai Z."/>
        </authorList>
    </citation>
    <scope>NUCLEOTIDE SEQUENCE [LARGE SCALE GENOMIC DNA]</scope>
</reference>
<feature type="signal peptide" evidence="3">
    <location>
        <begin position="1"/>
        <end position="22"/>
    </location>
</feature>
<name>A0A383VEC5_TETOB</name>
<dbReference type="Proteomes" id="UP000256970">
    <property type="component" value="Unassembled WGS sequence"/>
</dbReference>
<evidence type="ECO:0000256" key="2">
    <source>
        <dbReference type="ARBA" id="ARBA00023284"/>
    </source>
</evidence>
<gene>
    <name evidence="4" type="ORF">BQ4739_LOCUS4444</name>
</gene>
<dbReference type="InterPro" id="IPR011893">
    <property type="entry name" value="Selenoprotein_Rdx-typ"/>
</dbReference>
<proteinExistence type="predicted"/>
<dbReference type="InterPro" id="IPR036249">
    <property type="entry name" value="Thioredoxin-like_sf"/>
</dbReference>
<evidence type="ECO:0000256" key="1">
    <source>
        <dbReference type="ARBA" id="ARBA00022729"/>
    </source>
</evidence>
<dbReference type="Gene3D" id="3.40.30.10">
    <property type="entry name" value="Glutaredoxin"/>
    <property type="match status" value="1"/>
</dbReference>
<organism evidence="4 5">
    <name type="scientific">Tetradesmus obliquus</name>
    <name type="common">Green alga</name>
    <name type="synonym">Acutodesmus obliquus</name>
    <dbReference type="NCBI Taxonomy" id="3088"/>
    <lineage>
        <taxon>Eukaryota</taxon>
        <taxon>Viridiplantae</taxon>
        <taxon>Chlorophyta</taxon>
        <taxon>core chlorophytes</taxon>
        <taxon>Chlorophyceae</taxon>
        <taxon>CS clade</taxon>
        <taxon>Sphaeropleales</taxon>
        <taxon>Scenedesmaceae</taxon>
        <taxon>Tetradesmus</taxon>
    </lineage>
</organism>
<protein>
    <recommendedName>
        <fullName evidence="6">Selenoprotein T</fullName>
    </recommendedName>
</protein>
<keyword evidence="2" id="KW-0676">Redox-active center</keyword>
<dbReference type="EMBL" id="FNXT01000353">
    <property type="protein sequence ID" value="SZX63905.1"/>
    <property type="molecule type" value="Genomic_DNA"/>
</dbReference>
<dbReference type="NCBIfam" id="TIGR02174">
    <property type="entry name" value="CXXU_selWTH"/>
    <property type="match status" value="1"/>
</dbReference>
<keyword evidence="5" id="KW-1185">Reference proteome</keyword>
<evidence type="ECO:0000313" key="5">
    <source>
        <dbReference type="Proteomes" id="UP000256970"/>
    </source>
</evidence>
<feature type="chain" id="PRO_5016682670" description="Selenoprotein T" evidence="3">
    <location>
        <begin position="23"/>
        <end position="205"/>
    </location>
</feature>
<sequence length="205" mass="21821">MAGLRGLLPVLLVLGVIFGPDAYKIFTNIGSSPVEVDADKGLSLGDRVHIAFCSSGAFMQAQQLLQQRFPGMEVAGSTYPVPASKQALAQALGLVQMAGFGFVVFGEKIFEALGYAAPPEVYVQNVAGNKFGVGIGIWFVGNFLQNQLLSTGAFEVYYDGTLVFSKLRQGRMPAVEELLSAVETQITARLSDADAPVQFVDPPAQ</sequence>
<dbReference type="GO" id="GO:0005789">
    <property type="term" value="C:endoplasmic reticulum membrane"/>
    <property type="evidence" value="ECO:0007669"/>
    <property type="project" value="TreeGrafter"/>
</dbReference>
<dbReference type="PANTHER" id="PTHR13544:SF0">
    <property type="entry name" value="THIOREDOXIN REDUCTASE-LIKE SELENOPROTEIN T"/>
    <property type="match status" value="1"/>
</dbReference>
<dbReference type="AlphaFoldDB" id="A0A383VEC5"/>
<dbReference type="SUPFAM" id="SSF52833">
    <property type="entry name" value="Thioredoxin-like"/>
    <property type="match status" value="1"/>
</dbReference>
<dbReference type="STRING" id="3088.A0A383VEC5"/>
<dbReference type="Pfam" id="PF10262">
    <property type="entry name" value="Rdx"/>
    <property type="match status" value="1"/>
</dbReference>
<dbReference type="InterPro" id="IPR019389">
    <property type="entry name" value="Selenoprotein_T"/>
</dbReference>
<dbReference type="GO" id="GO:0045454">
    <property type="term" value="P:cell redox homeostasis"/>
    <property type="evidence" value="ECO:0007669"/>
    <property type="project" value="TreeGrafter"/>
</dbReference>
<evidence type="ECO:0000256" key="3">
    <source>
        <dbReference type="SAM" id="SignalP"/>
    </source>
</evidence>
<dbReference type="PANTHER" id="PTHR13544">
    <property type="entry name" value="SELENOPROTEIN T"/>
    <property type="match status" value="1"/>
</dbReference>